<dbReference type="PANTHER" id="PTHR31313:SF79">
    <property type="entry name" value="C6 FINGER DOMAIN-CONTAINING PROTEIN"/>
    <property type="match status" value="1"/>
</dbReference>
<evidence type="ECO:0000256" key="2">
    <source>
        <dbReference type="ARBA" id="ARBA00022833"/>
    </source>
</evidence>
<organism evidence="9 10">
    <name type="scientific">Rhizopus stolonifer</name>
    <name type="common">Rhizopus nigricans</name>
    <dbReference type="NCBI Taxonomy" id="4846"/>
    <lineage>
        <taxon>Eukaryota</taxon>
        <taxon>Fungi</taxon>
        <taxon>Fungi incertae sedis</taxon>
        <taxon>Mucoromycota</taxon>
        <taxon>Mucoromycotina</taxon>
        <taxon>Mucoromycetes</taxon>
        <taxon>Mucorales</taxon>
        <taxon>Mucorineae</taxon>
        <taxon>Rhizopodaceae</taxon>
        <taxon>Rhizopus</taxon>
    </lineage>
</organism>
<keyword evidence="1" id="KW-0479">Metal-binding</keyword>
<keyword evidence="10" id="KW-1185">Reference proteome</keyword>
<gene>
    <name evidence="9" type="ORF">CU098_003334</name>
</gene>
<accession>A0A367IZ72</accession>
<dbReference type="Pfam" id="PF04082">
    <property type="entry name" value="Fungal_trans"/>
    <property type="match status" value="1"/>
</dbReference>
<dbReference type="GO" id="GO:0003677">
    <property type="term" value="F:DNA binding"/>
    <property type="evidence" value="ECO:0007669"/>
    <property type="project" value="UniProtKB-KW"/>
</dbReference>
<keyword evidence="6" id="KW-0539">Nucleus</keyword>
<evidence type="ECO:0000259" key="8">
    <source>
        <dbReference type="SMART" id="SM00906"/>
    </source>
</evidence>
<keyword evidence="5" id="KW-0804">Transcription</keyword>
<evidence type="ECO:0000313" key="10">
    <source>
        <dbReference type="Proteomes" id="UP000253551"/>
    </source>
</evidence>
<evidence type="ECO:0000256" key="6">
    <source>
        <dbReference type="ARBA" id="ARBA00023242"/>
    </source>
</evidence>
<protein>
    <recommendedName>
        <fullName evidence="8">Xylanolytic transcriptional activator regulatory domain-containing protein</fullName>
    </recommendedName>
</protein>
<dbReference type="OrthoDB" id="2283631at2759"/>
<sequence length="633" mass="72639">MESVENRLQRVEDALRSTATPPVQGLFNGSLKIDFQAEASSVSVSAPYTTDHLNSQLDRFTVNEIGQAVYVNDLRSREDRIPTIKNNHYYDTQLEASSTCDSPLSSTGASFSSYSIGTETPMKEHFEADKQTLSQIESLIGVYFEYVHKHILIVHKSSFMKQMNGTSNTPSRLLLYAMCAIASKWSLDQSHYSGNNLIPPGYSYYQKALGLLDDFLDIPRVSTVQALVLLVKYQEYFQRIGYFHRSYAYLGMAARMCLDLGLSEVEGEGIEAEVSKRTFWAVFTYDLFMSIEQGRTTYFDASKCSTGYPAATSERSSTHEDIIANQSIFIQLCKILSVTYSVIRRFTIKKQTQGNHRTKEEIVEEQSWLFSIHTHLENFFFEISQDFSADSQAAQDPFVGLIYMTYYFCIILLHQDYIEMQPDKTEYNFIPYPHRRLCINAAQNITSIIESLQKRFHEHVFTLPIRGVQHPIHCLSAAAAIHQYEILHTEDPVQKNIANRWYLSTMRMVQTLSMQSPSLETVKYFSEQNRRRPSSAYFHNRSSSIEGNKKPRPLSMSFLDSQTDWSKVYPSQPSTFYPQQPQSVIFSDVEFQNQDVFSYGLNGSPYEQYDPIPNMSELFLIDKDENQGLAMEI</sequence>
<evidence type="ECO:0000256" key="4">
    <source>
        <dbReference type="ARBA" id="ARBA00023125"/>
    </source>
</evidence>
<keyword evidence="2" id="KW-0862">Zinc</keyword>
<evidence type="ECO:0000256" key="3">
    <source>
        <dbReference type="ARBA" id="ARBA00023015"/>
    </source>
</evidence>
<reference evidence="9 10" key="1">
    <citation type="journal article" date="2018" name="G3 (Bethesda)">
        <title>Phylogenetic and Phylogenomic Definition of Rhizopus Species.</title>
        <authorList>
            <person name="Gryganskyi A.P."/>
            <person name="Golan J."/>
            <person name="Dolatabadi S."/>
            <person name="Mondo S."/>
            <person name="Robb S."/>
            <person name="Idnurm A."/>
            <person name="Muszewska A."/>
            <person name="Steczkiewicz K."/>
            <person name="Masonjones S."/>
            <person name="Liao H.L."/>
            <person name="Gajdeczka M.T."/>
            <person name="Anike F."/>
            <person name="Vuek A."/>
            <person name="Anishchenko I.M."/>
            <person name="Voigt K."/>
            <person name="de Hoog G.S."/>
            <person name="Smith M.E."/>
            <person name="Heitman J."/>
            <person name="Vilgalys R."/>
            <person name="Stajich J.E."/>
        </authorList>
    </citation>
    <scope>NUCLEOTIDE SEQUENCE [LARGE SCALE GENOMIC DNA]</scope>
    <source>
        <strain evidence="9 10">LSU 92-RS-03</strain>
    </source>
</reference>
<evidence type="ECO:0000256" key="5">
    <source>
        <dbReference type="ARBA" id="ARBA00023163"/>
    </source>
</evidence>
<keyword evidence="3" id="KW-0805">Transcription regulation</keyword>
<keyword evidence="4" id="KW-0238">DNA-binding</keyword>
<dbReference type="InterPro" id="IPR007219">
    <property type="entry name" value="XnlR_reg_dom"/>
</dbReference>
<dbReference type="EMBL" id="PJQM01004941">
    <property type="protein sequence ID" value="RCH82889.1"/>
    <property type="molecule type" value="Genomic_DNA"/>
</dbReference>
<feature type="domain" description="Xylanolytic transcriptional activator regulatory" evidence="8">
    <location>
        <begin position="246"/>
        <end position="315"/>
    </location>
</feature>
<dbReference type="GO" id="GO:0006351">
    <property type="term" value="P:DNA-templated transcription"/>
    <property type="evidence" value="ECO:0007669"/>
    <property type="project" value="InterPro"/>
</dbReference>
<comment type="caution">
    <text evidence="9">The sequence shown here is derived from an EMBL/GenBank/DDBJ whole genome shotgun (WGS) entry which is preliminary data.</text>
</comment>
<dbReference type="InterPro" id="IPR051615">
    <property type="entry name" value="Transcr_Regulatory_Elem"/>
</dbReference>
<evidence type="ECO:0000256" key="1">
    <source>
        <dbReference type="ARBA" id="ARBA00022723"/>
    </source>
</evidence>
<dbReference type="AlphaFoldDB" id="A0A367IZ72"/>
<evidence type="ECO:0000256" key="7">
    <source>
        <dbReference type="SAM" id="MobiDB-lite"/>
    </source>
</evidence>
<proteinExistence type="predicted"/>
<name>A0A367IZ72_RHIST</name>
<dbReference type="Proteomes" id="UP000253551">
    <property type="component" value="Unassembled WGS sequence"/>
</dbReference>
<dbReference type="CDD" id="cd12148">
    <property type="entry name" value="fungal_TF_MHR"/>
    <property type="match status" value="1"/>
</dbReference>
<feature type="region of interest" description="Disordered" evidence="7">
    <location>
        <begin position="533"/>
        <end position="553"/>
    </location>
</feature>
<dbReference type="STRING" id="4846.A0A367IZ72"/>
<dbReference type="GO" id="GO:0008270">
    <property type="term" value="F:zinc ion binding"/>
    <property type="evidence" value="ECO:0007669"/>
    <property type="project" value="InterPro"/>
</dbReference>
<dbReference type="SMART" id="SM00906">
    <property type="entry name" value="Fungal_trans"/>
    <property type="match status" value="1"/>
</dbReference>
<evidence type="ECO:0000313" key="9">
    <source>
        <dbReference type="EMBL" id="RCH82889.1"/>
    </source>
</evidence>
<dbReference type="PANTHER" id="PTHR31313">
    <property type="entry name" value="TY1 ENHANCER ACTIVATOR"/>
    <property type="match status" value="1"/>
</dbReference>